<keyword evidence="7" id="KW-0238">DNA-binding</keyword>
<comment type="subcellular location">
    <subcellularLocation>
        <location evidence="1">Cytoplasm</location>
    </subcellularLocation>
</comment>
<feature type="modified residue" description="4-aspartylphosphate" evidence="10">
    <location>
        <position position="55"/>
    </location>
</feature>
<dbReference type="PROSITE" id="PS00041">
    <property type="entry name" value="HTH_ARAC_FAMILY_1"/>
    <property type="match status" value="1"/>
</dbReference>
<keyword evidence="5" id="KW-0902">Two-component regulatory system</keyword>
<accession>A0A1M5BB94</accession>
<evidence type="ECO:0000259" key="11">
    <source>
        <dbReference type="PROSITE" id="PS01124"/>
    </source>
</evidence>
<dbReference type="Gene3D" id="1.10.10.60">
    <property type="entry name" value="Homeodomain-like"/>
    <property type="match status" value="2"/>
</dbReference>
<evidence type="ECO:0000256" key="3">
    <source>
        <dbReference type="ARBA" id="ARBA00022490"/>
    </source>
</evidence>
<keyword evidence="6" id="KW-0805">Transcription regulation</keyword>
<dbReference type="PRINTS" id="PR00032">
    <property type="entry name" value="HTHARAC"/>
</dbReference>
<dbReference type="CDD" id="cd17536">
    <property type="entry name" value="REC_YesN-like"/>
    <property type="match status" value="1"/>
</dbReference>
<dbReference type="SMART" id="SM00342">
    <property type="entry name" value="HTH_ARAC"/>
    <property type="match status" value="1"/>
</dbReference>
<protein>
    <recommendedName>
        <fullName evidence="2">Stage 0 sporulation protein A homolog</fullName>
    </recommendedName>
</protein>
<dbReference type="Pfam" id="PF12833">
    <property type="entry name" value="HTH_18"/>
    <property type="match status" value="1"/>
</dbReference>
<name>A0A1M5BB94_9CLOT</name>
<dbReference type="SUPFAM" id="SSF52172">
    <property type="entry name" value="CheY-like"/>
    <property type="match status" value="1"/>
</dbReference>
<dbReference type="InterPro" id="IPR020449">
    <property type="entry name" value="Tscrpt_reg_AraC-type_HTH"/>
</dbReference>
<dbReference type="InterPro" id="IPR001789">
    <property type="entry name" value="Sig_transdc_resp-reg_receiver"/>
</dbReference>
<keyword evidence="3" id="KW-0963">Cytoplasm</keyword>
<keyword evidence="14" id="KW-1185">Reference proteome</keyword>
<dbReference type="InterPro" id="IPR018060">
    <property type="entry name" value="HTH_AraC"/>
</dbReference>
<evidence type="ECO:0000256" key="2">
    <source>
        <dbReference type="ARBA" id="ARBA00018672"/>
    </source>
</evidence>
<dbReference type="InterPro" id="IPR009057">
    <property type="entry name" value="Homeodomain-like_sf"/>
</dbReference>
<dbReference type="PROSITE" id="PS50110">
    <property type="entry name" value="RESPONSE_REGULATORY"/>
    <property type="match status" value="1"/>
</dbReference>
<evidence type="ECO:0000256" key="10">
    <source>
        <dbReference type="PROSITE-ProRule" id="PRU00169"/>
    </source>
</evidence>
<proteinExistence type="predicted"/>
<organism evidence="13 14">
    <name type="scientific">Lactonifactor longoviformis DSM 17459</name>
    <dbReference type="NCBI Taxonomy" id="1122155"/>
    <lineage>
        <taxon>Bacteria</taxon>
        <taxon>Bacillati</taxon>
        <taxon>Bacillota</taxon>
        <taxon>Clostridia</taxon>
        <taxon>Eubacteriales</taxon>
        <taxon>Clostridiaceae</taxon>
        <taxon>Lactonifactor</taxon>
    </lineage>
</organism>
<dbReference type="PANTHER" id="PTHR42713:SF3">
    <property type="entry name" value="TRANSCRIPTIONAL REGULATORY PROTEIN HPTR"/>
    <property type="match status" value="1"/>
</dbReference>
<dbReference type="SMART" id="SM00448">
    <property type="entry name" value="REC"/>
    <property type="match status" value="1"/>
</dbReference>
<evidence type="ECO:0000256" key="4">
    <source>
        <dbReference type="ARBA" id="ARBA00022553"/>
    </source>
</evidence>
<dbReference type="Pfam" id="PF00072">
    <property type="entry name" value="Response_reg"/>
    <property type="match status" value="1"/>
</dbReference>
<evidence type="ECO:0000259" key="12">
    <source>
        <dbReference type="PROSITE" id="PS50110"/>
    </source>
</evidence>
<keyword evidence="4 10" id="KW-0597">Phosphoprotein</keyword>
<keyword evidence="8" id="KW-0804">Transcription</keyword>
<dbReference type="OrthoDB" id="384217at2"/>
<gene>
    <name evidence="13" type="ORF">SAMN02745158_03582</name>
</gene>
<comment type="function">
    <text evidence="9">May play the central regulatory role in sporulation. It may be an element of the effector pathway responsible for the activation of sporulation genes in response to nutritional stress. Spo0A may act in concert with spo0H (a sigma factor) to control the expression of some genes that are critical to the sporulation process.</text>
</comment>
<evidence type="ECO:0000313" key="13">
    <source>
        <dbReference type="EMBL" id="SHF39656.1"/>
    </source>
</evidence>
<dbReference type="STRING" id="1122155.SAMN02745158_03582"/>
<dbReference type="InterPro" id="IPR051552">
    <property type="entry name" value="HptR"/>
</dbReference>
<dbReference type="PROSITE" id="PS01124">
    <property type="entry name" value="HTH_ARAC_FAMILY_2"/>
    <property type="match status" value="1"/>
</dbReference>
<evidence type="ECO:0000256" key="6">
    <source>
        <dbReference type="ARBA" id="ARBA00023015"/>
    </source>
</evidence>
<dbReference type="GO" id="GO:0000160">
    <property type="term" value="P:phosphorelay signal transduction system"/>
    <property type="evidence" value="ECO:0007669"/>
    <property type="project" value="UniProtKB-KW"/>
</dbReference>
<dbReference type="InterPro" id="IPR011006">
    <property type="entry name" value="CheY-like_superfamily"/>
</dbReference>
<dbReference type="GO" id="GO:0043565">
    <property type="term" value="F:sequence-specific DNA binding"/>
    <property type="evidence" value="ECO:0007669"/>
    <property type="project" value="InterPro"/>
</dbReference>
<dbReference type="EMBL" id="FQVI01000025">
    <property type="protein sequence ID" value="SHF39656.1"/>
    <property type="molecule type" value="Genomic_DNA"/>
</dbReference>
<dbReference type="Proteomes" id="UP000184245">
    <property type="component" value="Unassembled WGS sequence"/>
</dbReference>
<dbReference type="RefSeq" id="WP_072854147.1">
    <property type="nucleotide sequence ID" value="NZ_FQVI01000025.1"/>
</dbReference>
<dbReference type="Gene3D" id="3.40.50.2300">
    <property type="match status" value="1"/>
</dbReference>
<dbReference type="AlphaFoldDB" id="A0A1M5BB94"/>
<evidence type="ECO:0000256" key="9">
    <source>
        <dbReference type="ARBA" id="ARBA00024867"/>
    </source>
</evidence>
<dbReference type="InterPro" id="IPR018062">
    <property type="entry name" value="HTH_AraC-typ_CS"/>
</dbReference>
<dbReference type="SUPFAM" id="SSF46689">
    <property type="entry name" value="Homeodomain-like"/>
    <property type="match status" value="2"/>
</dbReference>
<dbReference type="GO" id="GO:0005737">
    <property type="term" value="C:cytoplasm"/>
    <property type="evidence" value="ECO:0007669"/>
    <property type="project" value="UniProtKB-SubCell"/>
</dbReference>
<evidence type="ECO:0000256" key="1">
    <source>
        <dbReference type="ARBA" id="ARBA00004496"/>
    </source>
</evidence>
<evidence type="ECO:0000256" key="5">
    <source>
        <dbReference type="ARBA" id="ARBA00023012"/>
    </source>
</evidence>
<evidence type="ECO:0000313" key="14">
    <source>
        <dbReference type="Proteomes" id="UP000184245"/>
    </source>
</evidence>
<reference evidence="13 14" key="1">
    <citation type="submission" date="2016-11" db="EMBL/GenBank/DDBJ databases">
        <authorList>
            <person name="Jaros S."/>
            <person name="Januszkiewicz K."/>
            <person name="Wedrychowicz H."/>
        </authorList>
    </citation>
    <scope>NUCLEOTIDE SEQUENCE [LARGE SCALE GENOMIC DNA]</scope>
    <source>
        <strain evidence="13 14">DSM 17459</strain>
    </source>
</reference>
<dbReference type="PANTHER" id="PTHR42713">
    <property type="entry name" value="HISTIDINE KINASE-RELATED"/>
    <property type="match status" value="1"/>
</dbReference>
<feature type="domain" description="HTH araC/xylS-type" evidence="11">
    <location>
        <begin position="435"/>
        <end position="533"/>
    </location>
</feature>
<evidence type="ECO:0000256" key="8">
    <source>
        <dbReference type="ARBA" id="ARBA00023163"/>
    </source>
</evidence>
<evidence type="ECO:0000256" key="7">
    <source>
        <dbReference type="ARBA" id="ARBA00023125"/>
    </source>
</evidence>
<sequence>MLKVLIADDETLVCELIKMSIDWGAIGLEVCGTAYNGLEALEMALKVKPDIIITDVRMAGLDGLSLIEGVRNARLDCRFIIISGYPDFSYAQKALKLSVFEYILKPIDEVTLTEALIRLRNKIQLDSEASSQISAYKNQLDHNLELMRSRFLTEQLSLSRPFAMPLEEINETYQFQFQYAVYAAIVVKVDSIFEESQPSDMDTLLLRKMCGAIRQRMNKGGVLSYSIVKPGRVISIVNCTMEQAADLYNLSQAVLSELQNRDEWFNQYSFTVGLGTMTDSLDKIHHSLTAADTAVKYRIVNGGNRVINSASLSFPHYSIRDYITVDDEKTFFHLLQNCDTIELKNWILSLFQSPHIIKYPSPPLLFDLAEKCADIFGEAVKTLDPDSMPRSELLRQALDNCRSLEDILRTLLDHIQSFAQDFYTSRTETYSKPIQMMKDYVLLHYREPIKLNDMAELVHFHPNYLSELFRKETGMTFSDYLTDCRLDAAKRLLLDLQYNVYDVAELVGIKDTKYFSRIFKKAVGVTPSEYRKLHM</sequence>
<dbReference type="GO" id="GO:0003700">
    <property type="term" value="F:DNA-binding transcription factor activity"/>
    <property type="evidence" value="ECO:0007669"/>
    <property type="project" value="InterPro"/>
</dbReference>
<feature type="domain" description="Response regulatory" evidence="12">
    <location>
        <begin position="3"/>
        <end position="120"/>
    </location>
</feature>